<evidence type="ECO:0000313" key="3">
    <source>
        <dbReference type="Proteomes" id="UP000239757"/>
    </source>
</evidence>
<proteinExistence type="predicted"/>
<feature type="compositionally biased region" description="Basic residues" evidence="1">
    <location>
        <begin position="233"/>
        <end position="242"/>
    </location>
</feature>
<sequence length="420" mass="47072">MAAKIHEKNGVLVSQNSHFSYVLSITLPQPTIRIKIPKVLVKAMQRRNHGRRENDAIHKKRSFRKKVGSMASSVFGKNNNSPEAASDEAMMKLKKMIESLDMESEKNGEDEYVFNDGVMVLVNEKEMVEAEEGDEGKEELAMVVEAGNERKERLRLLQTYSKKISNVGNDDSGVVCVDDNVGKGTLGMKEGNGSNDMTCITLPQPTIRIKIPKVLVKAMQRRNHGRRENDAIHKKRSFRKKVGSMASSVFGKNNNSPEAASDEAMMKLKKMIESLDMESEKNGEDEYVFNDGVMVLVNEKEMVEAEEGDEGKEELAMVVEAGNERKERLRLLQTYSKKISNVGNDDSGVVCVDDNVGKGTLGMKEGNGSNDMTWSQSRIQKPKIAWLAKRITEKVVGVKSKEEEVWRKRILMGEKCKPLN</sequence>
<gene>
    <name evidence="2" type="ORF">GOBAR_AA40342</name>
</gene>
<dbReference type="AlphaFoldDB" id="A0A2P5VNK3"/>
<reference evidence="2 3" key="1">
    <citation type="submission" date="2015-01" db="EMBL/GenBank/DDBJ databases">
        <title>Genome of allotetraploid Gossypium barbadense reveals genomic plasticity and fiber elongation in cotton evolution.</title>
        <authorList>
            <person name="Chen X."/>
            <person name="Liu X."/>
            <person name="Zhao B."/>
            <person name="Zheng H."/>
            <person name="Hu Y."/>
            <person name="Lu G."/>
            <person name="Yang C."/>
            <person name="Chen J."/>
            <person name="Shan C."/>
            <person name="Zhang L."/>
            <person name="Zhou Y."/>
            <person name="Wang L."/>
            <person name="Guo W."/>
            <person name="Bai Y."/>
            <person name="Ruan J."/>
            <person name="Shangguan X."/>
            <person name="Mao Y."/>
            <person name="Jiang J."/>
            <person name="Zhu Y."/>
            <person name="Lei J."/>
            <person name="Kang H."/>
            <person name="Chen S."/>
            <person name="He X."/>
            <person name="Wang R."/>
            <person name="Wang Y."/>
            <person name="Chen J."/>
            <person name="Wang L."/>
            <person name="Yu S."/>
            <person name="Wang B."/>
            <person name="Wei J."/>
            <person name="Song S."/>
            <person name="Lu X."/>
            <person name="Gao Z."/>
            <person name="Gu W."/>
            <person name="Deng X."/>
            <person name="Ma D."/>
            <person name="Wang S."/>
            <person name="Liang W."/>
            <person name="Fang L."/>
            <person name="Cai C."/>
            <person name="Zhu X."/>
            <person name="Zhou B."/>
            <person name="Zhang Y."/>
            <person name="Chen Z."/>
            <person name="Xu S."/>
            <person name="Zhu R."/>
            <person name="Wang S."/>
            <person name="Zhang T."/>
            <person name="Zhao G."/>
        </authorList>
    </citation>
    <scope>NUCLEOTIDE SEQUENCE [LARGE SCALE GENOMIC DNA]</scope>
    <source>
        <strain evidence="3">cv. Xinhai21</strain>
        <tissue evidence="2">Leaf</tissue>
    </source>
</reference>
<feature type="compositionally biased region" description="Polar residues" evidence="1">
    <location>
        <begin position="70"/>
        <end position="83"/>
    </location>
</feature>
<dbReference type="Proteomes" id="UP000239757">
    <property type="component" value="Unassembled WGS sequence"/>
</dbReference>
<accession>A0A2P5VNK3</accession>
<evidence type="ECO:0000313" key="2">
    <source>
        <dbReference type="EMBL" id="PPR80370.1"/>
    </source>
</evidence>
<feature type="compositionally biased region" description="Basic residues" evidence="1">
    <location>
        <begin position="58"/>
        <end position="67"/>
    </location>
</feature>
<feature type="region of interest" description="Disordered" evidence="1">
    <location>
        <begin position="45"/>
        <end position="86"/>
    </location>
</feature>
<evidence type="ECO:0000256" key="1">
    <source>
        <dbReference type="SAM" id="MobiDB-lite"/>
    </source>
</evidence>
<feature type="compositionally biased region" description="Polar residues" evidence="1">
    <location>
        <begin position="245"/>
        <end position="258"/>
    </location>
</feature>
<name>A0A2P5VNK3_GOSBA</name>
<dbReference type="OrthoDB" id="674685at2759"/>
<dbReference type="EMBL" id="KZ671878">
    <property type="protein sequence ID" value="PPR80370.1"/>
    <property type="molecule type" value="Genomic_DNA"/>
</dbReference>
<organism evidence="2 3">
    <name type="scientific">Gossypium barbadense</name>
    <name type="common">Sea Island cotton</name>
    <name type="synonym">Hibiscus barbadensis</name>
    <dbReference type="NCBI Taxonomy" id="3634"/>
    <lineage>
        <taxon>Eukaryota</taxon>
        <taxon>Viridiplantae</taxon>
        <taxon>Streptophyta</taxon>
        <taxon>Embryophyta</taxon>
        <taxon>Tracheophyta</taxon>
        <taxon>Spermatophyta</taxon>
        <taxon>Magnoliopsida</taxon>
        <taxon>eudicotyledons</taxon>
        <taxon>Gunneridae</taxon>
        <taxon>Pentapetalae</taxon>
        <taxon>rosids</taxon>
        <taxon>malvids</taxon>
        <taxon>Malvales</taxon>
        <taxon>Malvaceae</taxon>
        <taxon>Malvoideae</taxon>
        <taxon>Gossypium</taxon>
    </lineage>
</organism>
<protein>
    <submittedName>
        <fullName evidence="2">Uncharacterized protein</fullName>
    </submittedName>
</protein>
<feature type="region of interest" description="Disordered" evidence="1">
    <location>
        <begin position="220"/>
        <end position="261"/>
    </location>
</feature>